<comment type="caution">
    <text evidence="11">The sequence shown here is derived from an EMBL/GenBank/DDBJ whole genome shotgun (WGS) entry which is preliminary data.</text>
</comment>
<feature type="domain" description="Aminotransferase class I/classII large" evidence="10">
    <location>
        <begin position="54"/>
        <end position="308"/>
    </location>
</feature>
<dbReference type="InterPro" id="IPR004839">
    <property type="entry name" value="Aminotransferase_I/II_large"/>
</dbReference>
<accession>A0ABN1A659</accession>
<dbReference type="InterPro" id="IPR004838">
    <property type="entry name" value="NHTrfase_class1_PyrdxlP-BS"/>
</dbReference>
<protein>
    <recommendedName>
        <fullName evidence="4">threonine-phosphate decarboxylase</fullName>
        <ecNumber evidence="4">4.1.1.81</ecNumber>
    </recommendedName>
    <alternativeName>
        <fullName evidence="8">L-threonine-O-3-phosphate decarboxylase</fullName>
    </alternativeName>
</protein>
<evidence type="ECO:0000313" key="12">
    <source>
        <dbReference type="Proteomes" id="UP001500713"/>
    </source>
</evidence>
<keyword evidence="5" id="KW-0169">Cobalamin biosynthesis</keyword>
<evidence type="ECO:0000256" key="5">
    <source>
        <dbReference type="ARBA" id="ARBA00022573"/>
    </source>
</evidence>
<evidence type="ECO:0000256" key="6">
    <source>
        <dbReference type="ARBA" id="ARBA00022898"/>
    </source>
</evidence>
<dbReference type="PANTHER" id="PTHR42885">
    <property type="entry name" value="HISTIDINOL-PHOSPHATE AMINOTRANSFERASE-RELATED"/>
    <property type="match status" value="1"/>
</dbReference>
<evidence type="ECO:0000256" key="1">
    <source>
        <dbReference type="ARBA" id="ARBA00001933"/>
    </source>
</evidence>
<dbReference type="Pfam" id="PF00155">
    <property type="entry name" value="Aminotran_1_2"/>
    <property type="match status" value="1"/>
</dbReference>
<dbReference type="PROSITE" id="PS00105">
    <property type="entry name" value="AA_TRANSFER_CLASS_1"/>
    <property type="match status" value="1"/>
</dbReference>
<sequence>MTSAATDPFRFHGGRLAAAAAQFPSASAPWIDLSTGISPWAYPVPEMAPDVFSRLPEPEYVAHLEQAAAKVFKLDNLSEILAVPGSDMAIRILGTLFTKKRAAMLTPIYSGHRTAWPEAEEISIDEVTDQELVILANPNNPDGRVVSPDQLRALPGQVIVDEAFAETAPSVSMLPERDGAIVLRSFGKFFGLAGIRLGFVIADAAIVERLRTMLGDWPISGIAATIGLAAYRDGEWQDRQRQRLKEAAARLDDMLGNSDLNILGGTSLFRLASHDNARELFVILGQSGILVRPFSRDEKQLRFGLPASEEEWQRLENALNLWSDKQ</sequence>
<dbReference type="RefSeq" id="WP_229953802.1">
    <property type="nucleotide sequence ID" value="NZ_BAAAEM010000002.1"/>
</dbReference>
<evidence type="ECO:0000256" key="2">
    <source>
        <dbReference type="ARBA" id="ARBA00003444"/>
    </source>
</evidence>
<evidence type="ECO:0000256" key="8">
    <source>
        <dbReference type="ARBA" id="ARBA00029996"/>
    </source>
</evidence>
<dbReference type="PANTHER" id="PTHR42885:SF1">
    <property type="entry name" value="THREONINE-PHOSPHATE DECARBOXYLASE"/>
    <property type="match status" value="1"/>
</dbReference>
<dbReference type="CDD" id="cd00609">
    <property type="entry name" value="AAT_like"/>
    <property type="match status" value="1"/>
</dbReference>
<proteinExistence type="predicted"/>
<dbReference type="Gene3D" id="3.40.640.10">
    <property type="entry name" value="Type I PLP-dependent aspartate aminotransferase-like (Major domain)"/>
    <property type="match status" value="1"/>
</dbReference>
<keyword evidence="6" id="KW-0663">Pyridoxal phosphate</keyword>
<organism evidence="11 12">
    <name type="scientific">Parasphingorhabdus litoris</name>
    <dbReference type="NCBI Taxonomy" id="394733"/>
    <lineage>
        <taxon>Bacteria</taxon>
        <taxon>Pseudomonadati</taxon>
        <taxon>Pseudomonadota</taxon>
        <taxon>Alphaproteobacteria</taxon>
        <taxon>Sphingomonadales</taxon>
        <taxon>Sphingomonadaceae</taxon>
        <taxon>Parasphingorhabdus</taxon>
    </lineage>
</organism>
<comment type="cofactor">
    <cofactor evidence="1">
        <name>pyridoxal 5'-phosphate</name>
        <dbReference type="ChEBI" id="CHEBI:597326"/>
    </cofactor>
</comment>
<keyword evidence="12" id="KW-1185">Reference proteome</keyword>
<dbReference type="InterPro" id="IPR015424">
    <property type="entry name" value="PyrdxlP-dep_Trfase"/>
</dbReference>
<comment type="pathway">
    <text evidence="3">Cofactor biosynthesis; adenosylcobalamin biosynthesis.</text>
</comment>
<reference evidence="11 12" key="1">
    <citation type="journal article" date="2019" name="Int. J. Syst. Evol. Microbiol.">
        <title>The Global Catalogue of Microorganisms (GCM) 10K type strain sequencing project: providing services to taxonomists for standard genome sequencing and annotation.</title>
        <authorList>
            <consortium name="The Broad Institute Genomics Platform"/>
            <consortium name="The Broad Institute Genome Sequencing Center for Infectious Disease"/>
            <person name="Wu L."/>
            <person name="Ma J."/>
        </authorList>
    </citation>
    <scope>NUCLEOTIDE SEQUENCE [LARGE SCALE GENOMIC DNA]</scope>
    <source>
        <strain evidence="11 12">JCM 14162</strain>
    </source>
</reference>
<evidence type="ECO:0000256" key="3">
    <source>
        <dbReference type="ARBA" id="ARBA00004953"/>
    </source>
</evidence>
<name>A0ABN1A659_9SPHN</name>
<gene>
    <name evidence="11" type="primary">cobD</name>
    <name evidence="11" type="ORF">GCM10009096_06820</name>
</gene>
<dbReference type="EC" id="4.1.1.81" evidence="4"/>
<evidence type="ECO:0000313" key="11">
    <source>
        <dbReference type="EMBL" id="GAA0468533.1"/>
    </source>
</evidence>
<evidence type="ECO:0000256" key="4">
    <source>
        <dbReference type="ARBA" id="ARBA00012285"/>
    </source>
</evidence>
<dbReference type="SUPFAM" id="SSF53383">
    <property type="entry name" value="PLP-dependent transferases"/>
    <property type="match status" value="1"/>
</dbReference>
<dbReference type="InterPro" id="IPR015421">
    <property type="entry name" value="PyrdxlP-dep_Trfase_major"/>
</dbReference>
<evidence type="ECO:0000259" key="10">
    <source>
        <dbReference type="Pfam" id="PF00155"/>
    </source>
</evidence>
<dbReference type="Proteomes" id="UP001500713">
    <property type="component" value="Unassembled WGS sequence"/>
</dbReference>
<dbReference type="NCBIfam" id="TIGR01140">
    <property type="entry name" value="L_thr_O3P_dcar"/>
    <property type="match status" value="1"/>
</dbReference>
<evidence type="ECO:0000256" key="7">
    <source>
        <dbReference type="ARBA" id="ARBA00023239"/>
    </source>
</evidence>
<dbReference type="InterPro" id="IPR015422">
    <property type="entry name" value="PyrdxlP-dep_Trfase_small"/>
</dbReference>
<comment type="catalytic activity">
    <reaction evidence="9">
        <text>O-phospho-L-threonine + H(+) = (R)-1-aminopropan-2-yl phosphate + CO2</text>
        <dbReference type="Rhea" id="RHEA:11492"/>
        <dbReference type="ChEBI" id="CHEBI:15378"/>
        <dbReference type="ChEBI" id="CHEBI:16526"/>
        <dbReference type="ChEBI" id="CHEBI:58563"/>
        <dbReference type="ChEBI" id="CHEBI:58675"/>
        <dbReference type="EC" id="4.1.1.81"/>
    </reaction>
</comment>
<keyword evidence="7" id="KW-0456">Lyase</keyword>
<evidence type="ECO:0000256" key="9">
    <source>
        <dbReference type="ARBA" id="ARBA00048531"/>
    </source>
</evidence>
<comment type="function">
    <text evidence="2">Decarboxylates L-threonine-O-3-phosphate to yield (R)-1-amino-2-propanol O-2-phosphate, the precursor for the linkage between the nucleotide loop and the corrin ring in cobalamin.</text>
</comment>
<dbReference type="EMBL" id="BAAAEM010000002">
    <property type="protein sequence ID" value="GAA0468533.1"/>
    <property type="molecule type" value="Genomic_DNA"/>
</dbReference>
<dbReference type="Gene3D" id="3.90.1150.10">
    <property type="entry name" value="Aspartate Aminotransferase, domain 1"/>
    <property type="match status" value="1"/>
</dbReference>
<dbReference type="InterPro" id="IPR005860">
    <property type="entry name" value="CobD"/>
</dbReference>